<comment type="cofactor">
    <cofactor evidence="12">
        <name>Mg(2+)</name>
        <dbReference type="ChEBI" id="CHEBI:18420"/>
    </cofactor>
    <text evidence="12">Binds 2 magnesium ions per subunit.</text>
</comment>
<evidence type="ECO:0000256" key="13">
    <source>
        <dbReference type="RuleBase" id="RU000508"/>
    </source>
</evidence>
<dbReference type="GO" id="GO:0000287">
    <property type="term" value="F:magnesium ion binding"/>
    <property type="evidence" value="ECO:0007669"/>
    <property type="project" value="UniProtKB-UniRule"/>
</dbReference>
<dbReference type="PROSITE" id="PS00124">
    <property type="entry name" value="FBPASE"/>
    <property type="match status" value="1"/>
</dbReference>
<keyword evidence="9 12" id="KW-0119">Carbohydrate metabolism</keyword>
<dbReference type="GO" id="GO:0006094">
    <property type="term" value="P:gluconeogenesis"/>
    <property type="evidence" value="ECO:0007669"/>
    <property type="project" value="UniProtKB-UniRule"/>
</dbReference>
<comment type="similarity">
    <text evidence="3 12 13">Belongs to the FBPase class 1 family.</text>
</comment>
<keyword evidence="17" id="KW-1185">Reference proteome</keyword>
<evidence type="ECO:0000313" key="17">
    <source>
        <dbReference type="Proteomes" id="UP000270626"/>
    </source>
</evidence>
<evidence type="ECO:0000256" key="9">
    <source>
        <dbReference type="ARBA" id="ARBA00023277"/>
    </source>
</evidence>
<protein>
    <recommendedName>
        <fullName evidence="10 12">Fructose-1,6-bisphosphatase class 1</fullName>
        <shortName evidence="12">FBPase class 1</shortName>
        <ecNumber evidence="4 12">3.1.3.11</ecNumber>
    </recommendedName>
    <alternativeName>
        <fullName evidence="11 12">D-fructose-1,6-bisphosphate 1-phosphohydrolase class 1</fullName>
    </alternativeName>
</protein>
<evidence type="ECO:0000256" key="3">
    <source>
        <dbReference type="ARBA" id="ARBA00010941"/>
    </source>
</evidence>
<evidence type="ECO:0000313" key="16">
    <source>
        <dbReference type="EMBL" id="RKT62343.1"/>
    </source>
</evidence>
<proteinExistence type="inferred from homology"/>
<dbReference type="InterPro" id="IPR020548">
    <property type="entry name" value="Fructose_bisphosphatase_AS"/>
</dbReference>
<feature type="binding site" evidence="12">
    <location>
        <begin position="115"/>
        <end position="118"/>
    </location>
    <ligand>
        <name>substrate</name>
    </ligand>
</feature>
<keyword evidence="7 12" id="KW-0378">Hydrolase</keyword>
<dbReference type="AlphaFoldDB" id="A0A495WP06"/>
<feature type="binding site" evidence="12">
    <location>
        <position position="206"/>
    </location>
    <ligand>
        <name>substrate</name>
    </ligand>
</feature>
<evidence type="ECO:0000259" key="15">
    <source>
        <dbReference type="Pfam" id="PF18913"/>
    </source>
</evidence>
<dbReference type="PANTHER" id="PTHR11556">
    <property type="entry name" value="FRUCTOSE-1,6-BISPHOSPHATASE-RELATED"/>
    <property type="match status" value="1"/>
</dbReference>
<dbReference type="InterPro" id="IPR000146">
    <property type="entry name" value="FBPase_class-1"/>
</dbReference>
<dbReference type="FunFam" id="3.40.190.80:FF:000011">
    <property type="entry name" value="Fructose-1,6-bisphosphatase class 1"/>
    <property type="match status" value="1"/>
</dbReference>
<dbReference type="GO" id="GO:0005829">
    <property type="term" value="C:cytosol"/>
    <property type="evidence" value="ECO:0007669"/>
    <property type="project" value="TreeGrafter"/>
</dbReference>
<dbReference type="Proteomes" id="UP000270626">
    <property type="component" value="Unassembled WGS sequence"/>
</dbReference>
<sequence length="353" mass="38524">MLFGRTTLSKFVIEQTRGQHSEMGALLIDVAAAVKGISALVGKGALSGVAGSAAAINVQGEEQKKIDVLANEAFLRHCEWGGQLAGMASEELEEPFRIPDDYPRGRYLLVFDPLDGSSNSDVNVSVGSIFSILARSTAGAAQKPDFLRPGHEQLAAGYAIYGPATMLVLTVGTGTHGFTLDRESGNFILTHPAIRIPAATREFAINTSNERFWEPPVQRYVGECKAGSSGIRGVDFNMRWIASMVAEVHRILMRGGIFMYPRDNKDPAKPGRLRLLYEANPMAMLVEQAGGAASTGRGRILDVVPDALHQRLPVILGSREEVERLERYHHEYDTGADRPFVSPLFAERSLFRD</sequence>
<dbReference type="PIRSF" id="PIRSF500210">
    <property type="entry name" value="FBPtase"/>
    <property type="match status" value="1"/>
</dbReference>
<gene>
    <name evidence="12" type="primary">fbp</name>
    <name evidence="16" type="ORF">DFR40_0400</name>
</gene>
<dbReference type="FunFam" id="3.30.540.10:FF:000002">
    <property type="entry name" value="Fructose-1,6-bisphosphatase class 1"/>
    <property type="match status" value="1"/>
</dbReference>
<evidence type="ECO:0000256" key="4">
    <source>
        <dbReference type="ARBA" id="ARBA00013093"/>
    </source>
</evidence>
<comment type="subunit">
    <text evidence="12">Homotetramer.</text>
</comment>
<dbReference type="OrthoDB" id="9806756at2"/>
<dbReference type="PRINTS" id="PR00115">
    <property type="entry name" value="F16BPHPHTASE"/>
</dbReference>
<feature type="domain" description="Fructose-1-6-bisphosphatase class 1 C-terminal" evidence="15">
    <location>
        <begin position="196"/>
        <end position="329"/>
    </location>
</feature>
<organism evidence="16 17">
    <name type="scientific">Azonexus fungiphilus</name>
    <dbReference type="NCBI Taxonomy" id="146940"/>
    <lineage>
        <taxon>Bacteria</taxon>
        <taxon>Pseudomonadati</taxon>
        <taxon>Pseudomonadota</taxon>
        <taxon>Betaproteobacteria</taxon>
        <taxon>Rhodocyclales</taxon>
        <taxon>Azonexaceae</taxon>
        <taxon>Azonexus</taxon>
    </lineage>
</organism>
<evidence type="ECO:0000256" key="10">
    <source>
        <dbReference type="ARBA" id="ARBA00072069"/>
    </source>
</evidence>
<keyword evidence="8 12" id="KW-0460">Magnesium</keyword>
<feature type="binding site" evidence="12">
    <location>
        <position position="278"/>
    </location>
    <ligand>
        <name>Mg(2+)</name>
        <dbReference type="ChEBI" id="CHEBI:18420"/>
        <label>2</label>
    </ligand>
</feature>
<comment type="catalytic activity">
    <reaction evidence="1 12">
        <text>beta-D-fructose 1,6-bisphosphate + H2O = beta-D-fructose 6-phosphate + phosphate</text>
        <dbReference type="Rhea" id="RHEA:11064"/>
        <dbReference type="ChEBI" id="CHEBI:15377"/>
        <dbReference type="ChEBI" id="CHEBI:32966"/>
        <dbReference type="ChEBI" id="CHEBI:43474"/>
        <dbReference type="ChEBI" id="CHEBI:57634"/>
        <dbReference type="EC" id="3.1.3.11"/>
    </reaction>
</comment>
<dbReference type="InterPro" id="IPR033391">
    <property type="entry name" value="FBPase_N"/>
</dbReference>
<accession>A0A495WP06</accession>
<dbReference type="GO" id="GO:0005986">
    <property type="term" value="P:sucrose biosynthetic process"/>
    <property type="evidence" value="ECO:0007669"/>
    <property type="project" value="TreeGrafter"/>
</dbReference>
<dbReference type="NCBIfam" id="NF006780">
    <property type="entry name" value="PRK09293.1-4"/>
    <property type="match status" value="1"/>
</dbReference>
<dbReference type="SUPFAM" id="SSF56655">
    <property type="entry name" value="Carbohydrate phosphatase"/>
    <property type="match status" value="1"/>
</dbReference>
<evidence type="ECO:0000256" key="5">
    <source>
        <dbReference type="ARBA" id="ARBA00022490"/>
    </source>
</evidence>
<dbReference type="GO" id="GO:0030388">
    <property type="term" value="P:fructose 1,6-bisphosphate metabolic process"/>
    <property type="evidence" value="ECO:0007669"/>
    <property type="project" value="TreeGrafter"/>
</dbReference>
<feature type="binding site" evidence="12">
    <location>
        <position position="112"/>
    </location>
    <ligand>
        <name>Mg(2+)</name>
        <dbReference type="ChEBI" id="CHEBI:18420"/>
        <label>2</label>
    </ligand>
</feature>
<keyword evidence="6 12" id="KW-0479">Metal-binding</keyword>
<evidence type="ECO:0000256" key="1">
    <source>
        <dbReference type="ARBA" id="ARBA00001273"/>
    </source>
</evidence>
<dbReference type="InterPro" id="IPR044015">
    <property type="entry name" value="FBPase_C_dom"/>
</dbReference>
<evidence type="ECO:0000259" key="14">
    <source>
        <dbReference type="Pfam" id="PF00316"/>
    </source>
</evidence>
<dbReference type="HAMAP" id="MF_01855">
    <property type="entry name" value="FBPase_class1"/>
    <property type="match status" value="1"/>
</dbReference>
<evidence type="ECO:0000256" key="7">
    <source>
        <dbReference type="ARBA" id="ARBA00022801"/>
    </source>
</evidence>
<dbReference type="NCBIfam" id="NF006779">
    <property type="entry name" value="PRK09293.1-3"/>
    <property type="match status" value="1"/>
</dbReference>
<dbReference type="EC" id="3.1.3.11" evidence="4 12"/>
<feature type="domain" description="Fructose-1-6-bisphosphatase class I N-terminal" evidence="14">
    <location>
        <begin position="7"/>
        <end position="192"/>
    </location>
</feature>
<name>A0A495WP06_9RHOO</name>
<dbReference type="Gene3D" id="3.30.540.10">
    <property type="entry name" value="Fructose-1,6-Bisphosphatase, subunit A, domain 1"/>
    <property type="match status" value="1"/>
</dbReference>
<dbReference type="EMBL" id="RBXP01000004">
    <property type="protein sequence ID" value="RKT62343.1"/>
    <property type="molecule type" value="Genomic_DNA"/>
</dbReference>
<feature type="binding site" evidence="12">
    <location>
        <position position="115"/>
    </location>
    <ligand>
        <name>Mg(2+)</name>
        <dbReference type="ChEBI" id="CHEBI:18420"/>
        <label>2</label>
    </ligand>
</feature>
<comment type="pathway">
    <text evidence="2">Carbohydrate biosynthesis; Calvin cycle.</text>
</comment>
<dbReference type="Gene3D" id="3.40.190.80">
    <property type="match status" value="1"/>
</dbReference>
<feature type="binding site" evidence="12">
    <location>
        <position position="112"/>
    </location>
    <ligand>
        <name>Mg(2+)</name>
        <dbReference type="ChEBI" id="CHEBI:18420"/>
        <label>1</label>
    </ligand>
</feature>
<dbReference type="PIRSF" id="PIRSF000904">
    <property type="entry name" value="FBPtase_SBPase"/>
    <property type="match status" value="1"/>
</dbReference>
<keyword evidence="5 12" id="KW-0963">Cytoplasm</keyword>
<feature type="binding site" evidence="12">
    <location>
        <position position="114"/>
    </location>
    <ligand>
        <name>Mg(2+)</name>
        <dbReference type="ChEBI" id="CHEBI:18420"/>
        <label>1</label>
    </ligand>
</feature>
<dbReference type="CDD" id="cd00354">
    <property type="entry name" value="FBPase"/>
    <property type="match status" value="1"/>
</dbReference>
<dbReference type="RefSeq" id="WP_121456817.1">
    <property type="nucleotide sequence ID" value="NZ_RBXP01000004.1"/>
</dbReference>
<dbReference type="GO" id="GO:0006000">
    <property type="term" value="P:fructose metabolic process"/>
    <property type="evidence" value="ECO:0007669"/>
    <property type="project" value="TreeGrafter"/>
</dbReference>
<dbReference type="Pfam" id="PF00316">
    <property type="entry name" value="FBPase"/>
    <property type="match status" value="1"/>
</dbReference>
<comment type="caution">
    <text evidence="12">Lacks conserved residue(s) required for the propagation of feature annotation.</text>
</comment>
<dbReference type="GO" id="GO:0042132">
    <property type="term" value="F:fructose 1,6-bisphosphate 1-phosphatase activity"/>
    <property type="evidence" value="ECO:0007669"/>
    <property type="project" value="UniProtKB-UniRule"/>
</dbReference>
<feature type="binding site" evidence="12">
    <location>
        <position position="90"/>
    </location>
    <ligand>
        <name>Mg(2+)</name>
        <dbReference type="ChEBI" id="CHEBI:18420"/>
        <label>1</label>
    </ligand>
</feature>
<evidence type="ECO:0000256" key="12">
    <source>
        <dbReference type="HAMAP-Rule" id="MF_01855"/>
    </source>
</evidence>
<dbReference type="InterPro" id="IPR028343">
    <property type="entry name" value="FBPtase"/>
</dbReference>
<evidence type="ECO:0000256" key="11">
    <source>
        <dbReference type="ARBA" id="ARBA00081210"/>
    </source>
</evidence>
<comment type="subcellular location">
    <subcellularLocation>
        <location evidence="12">Cytoplasm</location>
    </subcellularLocation>
</comment>
<dbReference type="PANTHER" id="PTHR11556:SF35">
    <property type="entry name" value="SEDOHEPTULOSE-1,7-BISPHOSPHATASE, CHLOROPLASTIC"/>
    <property type="match status" value="1"/>
</dbReference>
<evidence type="ECO:0000256" key="8">
    <source>
        <dbReference type="ARBA" id="ARBA00022842"/>
    </source>
</evidence>
<evidence type="ECO:0000256" key="6">
    <source>
        <dbReference type="ARBA" id="ARBA00022723"/>
    </source>
</evidence>
<dbReference type="GO" id="GO:0006002">
    <property type="term" value="P:fructose 6-phosphate metabolic process"/>
    <property type="evidence" value="ECO:0007669"/>
    <property type="project" value="TreeGrafter"/>
</dbReference>
<reference evidence="16 17" key="1">
    <citation type="submission" date="2018-10" db="EMBL/GenBank/DDBJ databases">
        <title>Genomic Encyclopedia of Type Strains, Phase IV (KMG-IV): sequencing the most valuable type-strain genomes for metagenomic binning, comparative biology and taxonomic classification.</title>
        <authorList>
            <person name="Goeker M."/>
        </authorList>
    </citation>
    <scope>NUCLEOTIDE SEQUENCE [LARGE SCALE GENOMIC DNA]</scope>
    <source>
        <strain evidence="16 17">DSM 23841</strain>
    </source>
</reference>
<comment type="caution">
    <text evidence="16">The sequence shown here is derived from an EMBL/GenBank/DDBJ whole genome shotgun (WGS) entry which is preliminary data.</text>
</comment>
<evidence type="ECO:0000256" key="2">
    <source>
        <dbReference type="ARBA" id="ARBA00005215"/>
    </source>
</evidence>
<dbReference type="Pfam" id="PF18913">
    <property type="entry name" value="FBPase_C"/>
    <property type="match status" value="1"/>
</dbReference>